<dbReference type="EMBL" id="CCND01000005">
    <property type="protein sequence ID" value="CDX50860.1"/>
    <property type="molecule type" value="Genomic_DNA"/>
</dbReference>
<evidence type="ECO:0000313" key="8">
    <source>
        <dbReference type="Proteomes" id="UP000045285"/>
    </source>
</evidence>
<feature type="domain" description="HTH lysR-type" evidence="5">
    <location>
        <begin position="20"/>
        <end position="77"/>
    </location>
</feature>
<dbReference type="Gene3D" id="3.40.190.10">
    <property type="entry name" value="Periplasmic binding protein-like II"/>
    <property type="match status" value="2"/>
</dbReference>
<dbReference type="SUPFAM" id="SSF46785">
    <property type="entry name" value="Winged helix' DNA-binding domain"/>
    <property type="match status" value="1"/>
</dbReference>
<reference evidence="6" key="3">
    <citation type="submission" date="2014-08" db="EMBL/GenBank/DDBJ databases">
        <authorList>
            <person name="Moulin Lionel"/>
        </authorList>
    </citation>
    <scope>NUCLEOTIDE SEQUENCE [LARGE SCALE GENOMIC DNA]</scope>
</reference>
<dbReference type="GO" id="GO:0003677">
    <property type="term" value="F:DNA binding"/>
    <property type="evidence" value="ECO:0007669"/>
    <property type="project" value="UniProtKB-KW"/>
</dbReference>
<evidence type="ECO:0000256" key="4">
    <source>
        <dbReference type="ARBA" id="ARBA00023163"/>
    </source>
</evidence>
<dbReference type="Pfam" id="PF00126">
    <property type="entry name" value="HTH_1"/>
    <property type="match status" value="1"/>
</dbReference>
<keyword evidence="8" id="KW-1185">Reference proteome</keyword>
<evidence type="ECO:0000259" key="5">
    <source>
        <dbReference type="PROSITE" id="PS50931"/>
    </source>
</evidence>
<dbReference type="PROSITE" id="PS50931">
    <property type="entry name" value="HTH_LYSR"/>
    <property type="match status" value="1"/>
</dbReference>
<dbReference type="InterPro" id="IPR000847">
    <property type="entry name" value="LysR_HTH_N"/>
</dbReference>
<name>A0A090DBJ0_MESPL</name>
<dbReference type="EMBL" id="CCMZ01000004">
    <property type="protein sequence ID" value="CDX12763.1"/>
    <property type="molecule type" value="Genomic_DNA"/>
</dbReference>
<sequence>MQCLIWFALAIIMPRMIRDLDMTLVRTFVTTADKASMTAAANALHLTQGAVSQQVKRLEEVLGQSLFERDRRGLRLTRSGERLLDKARRLLRLNDEILAEIRGGAVAGRVRVGVPYDLVGTLLAPVLKAYAEAYPQVEISLVCASSPELAAALAAGTIDLAVIEERTGPTAGECLLVDRLVWVGARGGAARLKRPLPVSIVADTCAFRPAVLAALGEHGLDWRTVFENGNIDATTATVRSDLAVTTWLASTVPADLDILSDAGLPALPNFSVNLHLPKHATAPAAQAFAGHIREGLSRYRQAA</sequence>
<dbReference type="GO" id="GO:0003700">
    <property type="term" value="F:DNA-binding transcription factor activity"/>
    <property type="evidence" value="ECO:0007669"/>
    <property type="project" value="InterPro"/>
</dbReference>
<dbReference type="Pfam" id="PF03466">
    <property type="entry name" value="LysR_substrate"/>
    <property type="match status" value="1"/>
</dbReference>
<keyword evidence="4" id="KW-0804">Transcription</keyword>
<comment type="similarity">
    <text evidence="1">Belongs to the LysR transcriptional regulatory family.</text>
</comment>
<dbReference type="InterPro" id="IPR050176">
    <property type="entry name" value="LTTR"/>
</dbReference>
<evidence type="ECO:0000256" key="3">
    <source>
        <dbReference type="ARBA" id="ARBA00023125"/>
    </source>
</evidence>
<dbReference type="SUPFAM" id="SSF53850">
    <property type="entry name" value="Periplasmic binding protein-like II"/>
    <property type="match status" value="1"/>
</dbReference>
<dbReference type="Proteomes" id="UP000045285">
    <property type="component" value="Unassembled WGS sequence"/>
</dbReference>
<protein>
    <submittedName>
        <fullName evidence="6">Transcriptional regulator, LysR family</fullName>
    </submittedName>
</protein>
<dbReference type="InterPro" id="IPR005119">
    <property type="entry name" value="LysR_subst-bd"/>
</dbReference>
<dbReference type="PRINTS" id="PR00039">
    <property type="entry name" value="HTHLYSR"/>
</dbReference>
<accession>A0A090DBJ0</accession>
<dbReference type="InterPro" id="IPR036388">
    <property type="entry name" value="WH-like_DNA-bd_sf"/>
</dbReference>
<dbReference type="PANTHER" id="PTHR30579:SF7">
    <property type="entry name" value="HTH-TYPE TRANSCRIPTIONAL REGULATOR LRHA-RELATED"/>
    <property type="match status" value="1"/>
</dbReference>
<organism evidence="6 8">
    <name type="scientific">Mesorhizobium plurifarium</name>
    <dbReference type="NCBI Taxonomy" id="69974"/>
    <lineage>
        <taxon>Bacteria</taxon>
        <taxon>Pseudomonadati</taxon>
        <taxon>Pseudomonadota</taxon>
        <taxon>Alphaproteobacteria</taxon>
        <taxon>Hyphomicrobiales</taxon>
        <taxon>Phyllobacteriaceae</taxon>
        <taxon>Mesorhizobium</taxon>
    </lineage>
</organism>
<gene>
    <name evidence="7" type="ORF">MPL1032_130008</name>
    <name evidence="6" type="ORF">MPL3356_120145</name>
</gene>
<evidence type="ECO:0000256" key="1">
    <source>
        <dbReference type="ARBA" id="ARBA00009437"/>
    </source>
</evidence>
<evidence type="ECO:0000313" key="6">
    <source>
        <dbReference type="EMBL" id="CDX12763.1"/>
    </source>
</evidence>
<reference evidence="7" key="1">
    <citation type="submission" date="2014-08" db="EMBL/GenBank/DDBJ databases">
        <title>DNA barcoding of Bradysia (Diptera: Sciaridae) for detection of the immature stages on agricultural crops.</title>
        <authorList>
            <person name="Shin S."/>
            <person name="Jung S."/>
            <person name="Heller K."/>
            <person name="Menzel F."/>
            <person name="Hong T.-K."/>
            <person name="Lee H."/>
            <person name="Lee S."/>
        </authorList>
    </citation>
    <scope>NUCLEOTIDE SEQUENCE</scope>
</reference>
<evidence type="ECO:0000313" key="7">
    <source>
        <dbReference type="EMBL" id="CDX50860.1"/>
    </source>
</evidence>
<dbReference type="PANTHER" id="PTHR30579">
    <property type="entry name" value="TRANSCRIPTIONAL REGULATOR"/>
    <property type="match status" value="1"/>
</dbReference>
<proteinExistence type="inferred from homology"/>
<dbReference type="Proteomes" id="UP000182888">
    <property type="component" value="Unassembled WGS sequence"/>
</dbReference>
<reference evidence="8" key="4">
    <citation type="submission" date="2014-08" db="EMBL/GenBank/DDBJ databases">
        <authorList>
            <person name="Moulin L."/>
        </authorList>
    </citation>
    <scope>NUCLEOTIDE SEQUENCE [LARGE SCALE GENOMIC DNA]</scope>
</reference>
<dbReference type="STRING" id="69974.MPLDJ20_60113"/>
<dbReference type="AlphaFoldDB" id="A0A090DBJ0"/>
<dbReference type="InterPro" id="IPR036390">
    <property type="entry name" value="WH_DNA-bd_sf"/>
</dbReference>
<evidence type="ECO:0000256" key="2">
    <source>
        <dbReference type="ARBA" id="ARBA00023015"/>
    </source>
</evidence>
<evidence type="ECO:0000313" key="9">
    <source>
        <dbReference type="Proteomes" id="UP000182888"/>
    </source>
</evidence>
<keyword evidence="3" id="KW-0238">DNA-binding</keyword>
<keyword evidence="2" id="KW-0805">Transcription regulation</keyword>
<dbReference type="Gene3D" id="1.10.10.10">
    <property type="entry name" value="Winged helix-like DNA-binding domain superfamily/Winged helix DNA-binding domain"/>
    <property type="match status" value="1"/>
</dbReference>
<reference evidence="9" key="2">
    <citation type="submission" date="2014-08" db="EMBL/GenBank/DDBJ databases">
        <authorList>
            <person name="Edwards T."/>
        </authorList>
    </citation>
    <scope>NUCLEOTIDE SEQUENCE [LARGE SCALE GENOMIC DNA]</scope>
</reference>
<dbReference type="FunFam" id="1.10.10.10:FF:000001">
    <property type="entry name" value="LysR family transcriptional regulator"/>
    <property type="match status" value="1"/>
</dbReference>